<accession>A0A0G0X9C1</accession>
<dbReference type="AlphaFoldDB" id="A0A0G0X9C1"/>
<gene>
    <name evidence="1" type="ORF">UU77_C0010G0011</name>
</gene>
<sequence>MTNSALDLMAKPILLTELLKKPGWKRFDRGIGVPAHVILRGPNDMRNVPYHVYGRMTKAPYICVGGRKVILS</sequence>
<comment type="caution">
    <text evidence="1">The sequence shown here is derived from an EMBL/GenBank/DDBJ whole genome shotgun (WGS) entry which is preliminary data.</text>
</comment>
<proteinExistence type="predicted"/>
<name>A0A0G0X9C1_UNCKA</name>
<dbReference type="EMBL" id="LCBX01000010">
    <property type="protein sequence ID" value="KKS20987.1"/>
    <property type="molecule type" value="Genomic_DNA"/>
</dbReference>
<protein>
    <submittedName>
        <fullName evidence="1">Uncharacterized protein</fullName>
    </submittedName>
</protein>
<dbReference type="Proteomes" id="UP000034507">
    <property type="component" value="Unassembled WGS sequence"/>
</dbReference>
<organism evidence="1">
    <name type="scientific">candidate division WWE3 bacterium GW2011_GWC1_41_7</name>
    <dbReference type="NCBI Taxonomy" id="1619119"/>
    <lineage>
        <taxon>Bacteria</taxon>
        <taxon>Katanobacteria</taxon>
    </lineage>
</organism>
<reference evidence="1" key="1">
    <citation type="journal article" date="2015" name="Nature">
        <title>rRNA introns, odd ribosomes, and small enigmatic genomes across a large radiation of phyla.</title>
        <authorList>
            <person name="Brown C.T."/>
            <person name="Hug L.A."/>
            <person name="Thomas B.C."/>
            <person name="Sharon I."/>
            <person name="Castelle C.J."/>
            <person name="Singh A."/>
            <person name="Wilkins M.J."/>
            <person name="Williams K.H."/>
            <person name="Banfield J.F."/>
        </authorList>
    </citation>
    <scope>NUCLEOTIDE SEQUENCE [LARGE SCALE GENOMIC DNA]</scope>
</reference>
<evidence type="ECO:0000313" key="1">
    <source>
        <dbReference type="EMBL" id="KKS20987.1"/>
    </source>
</evidence>